<evidence type="ECO:0000313" key="3">
    <source>
        <dbReference type="EMBL" id="RDW70991.1"/>
    </source>
</evidence>
<dbReference type="Proteomes" id="UP000256645">
    <property type="component" value="Unassembled WGS sequence"/>
</dbReference>
<feature type="transmembrane region" description="Helical" evidence="2">
    <location>
        <begin position="67"/>
        <end position="87"/>
    </location>
</feature>
<name>A0A3D8RAT0_9HELO</name>
<keyword evidence="4" id="KW-1185">Reference proteome</keyword>
<evidence type="ECO:0000256" key="1">
    <source>
        <dbReference type="SAM" id="MobiDB-lite"/>
    </source>
</evidence>
<gene>
    <name evidence="3" type="ORF">BP6252_07554</name>
</gene>
<dbReference type="EMBL" id="PDLM01000008">
    <property type="protein sequence ID" value="RDW70991.1"/>
    <property type="molecule type" value="Genomic_DNA"/>
</dbReference>
<evidence type="ECO:0000313" key="4">
    <source>
        <dbReference type="Proteomes" id="UP000256645"/>
    </source>
</evidence>
<keyword evidence="2" id="KW-0472">Membrane</keyword>
<protein>
    <submittedName>
        <fullName evidence="3">Uncharacterized protein</fullName>
    </submittedName>
</protein>
<keyword evidence="2" id="KW-0812">Transmembrane</keyword>
<evidence type="ECO:0000256" key="2">
    <source>
        <dbReference type="SAM" id="Phobius"/>
    </source>
</evidence>
<comment type="caution">
    <text evidence="3">The sequence shown here is derived from an EMBL/GenBank/DDBJ whole genome shotgun (WGS) entry which is preliminary data.</text>
</comment>
<reference evidence="3 4" key="1">
    <citation type="journal article" date="2018" name="IMA Fungus">
        <title>IMA Genome-F 9: Draft genome sequence of Annulohypoxylon stygium, Aspergillus mulundensis, Berkeleyomyces basicola (syn. Thielaviopsis basicola), Ceratocystis smalleyi, two Cercospora beticola strains, Coleophoma cylindrospora, Fusarium fracticaudum, Phialophora cf. hyalina, and Morchella septimelata.</title>
        <authorList>
            <person name="Wingfield B.D."/>
            <person name="Bills G.F."/>
            <person name="Dong Y."/>
            <person name="Huang W."/>
            <person name="Nel W.J."/>
            <person name="Swalarsk-Parry B.S."/>
            <person name="Vaghefi N."/>
            <person name="Wilken P.M."/>
            <person name="An Z."/>
            <person name="de Beer Z.W."/>
            <person name="De Vos L."/>
            <person name="Chen L."/>
            <person name="Duong T.A."/>
            <person name="Gao Y."/>
            <person name="Hammerbacher A."/>
            <person name="Kikkert J.R."/>
            <person name="Li Y."/>
            <person name="Li H."/>
            <person name="Li K."/>
            <person name="Li Q."/>
            <person name="Liu X."/>
            <person name="Ma X."/>
            <person name="Naidoo K."/>
            <person name="Pethybridge S.J."/>
            <person name="Sun J."/>
            <person name="Steenkamp E.T."/>
            <person name="van der Nest M.A."/>
            <person name="van Wyk S."/>
            <person name="Wingfield M.J."/>
            <person name="Xiong C."/>
            <person name="Yue Q."/>
            <person name="Zhang X."/>
        </authorList>
    </citation>
    <scope>NUCLEOTIDE SEQUENCE [LARGE SCALE GENOMIC DNA]</scope>
    <source>
        <strain evidence="3 4">BP6252</strain>
    </source>
</reference>
<organism evidence="3 4">
    <name type="scientific">Coleophoma cylindrospora</name>
    <dbReference type="NCBI Taxonomy" id="1849047"/>
    <lineage>
        <taxon>Eukaryota</taxon>
        <taxon>Fungi</taxon>
        <taxon>Dikarya</taxon>
        <taxon>Ascomycota</taxon>
        <taxon>Pezizomycotina</taxon>
        <taxon>Leotiomycetes</taxon>
        <taxon>Helotiales</taxon>
        <taxon>Dermateaceae</taxon>
        <taxon>Coleophoma</taxon>
    </lineage>
</organism>
<dbReference type="AlphaFoldDB" id="A0A3D8RAT0"/>
<sequence length="206" mass="21345">MFEQGSTGPIAEDGIELAPPADPNKLARYTDGMIAVPTNHADELSSKENPEYLGAGAGSKSIWTRKWLIIGGVTALVVIAAVVGGVVGSRKSAAPRTPHTTTFITTTVSTCIASATATPTATALAILYADGGFLGESFAINTTSCLNLTTFANKASSMKLGLTISNCDVYLTTGCNPGGGYKTLQSDNATFILQYNDVINSVQCNQ</sequence>
<dbReference type="Gene3D" id="2.60.20.10">
    <property type="entry name" value="Crystallins"/>
    <property type="match status" value="1"/>
</dbReference>
<feature type="region of interest" description="Disordered" evidence="1">
    <location>
        <begin position="1"/>
        <end position="22"/>
    </location>
</feature>
<keyword evidence="2" id="KW-1133">Transmembrane helix</keyword>
<accession>A0A3D8RAT0</accession>
<proteinExistence type="predicted"/>